<accession>A0A1G1VMM7</accession>
<dbReference type="InterPro" id="IPR039430">
    <property type="entry name" value="Thymidylate_kin-like_dom"/>
</dbReference>
<dbReference type="GO" id="GO:0005829">
    <property type="term" value="C:cytosol"/>
    <property type="evidence" value="ECO:0007669"/>
    <property type="project" value="TreeGrafter"/>
</dbReference>
<dbReference type="SUPFAM" id="SSF52540">
    <property type="entry name" value="P-loop containing nucleoside triphosphate hydrolases"/>
    <property type="match status" value="1"/>
</dbReference>
<comment type="similarity">
    <text evidence="1">Belongs to the thymidylate kinase family.</text>
</comment>
<dbReference type="STRING" id="1797589.A2784_04805"/>
<evidence type="ECO:0000313" key="6">
    <source>
        <dbReference type="Proteomes" id="UP000177324"/>
    </source>
</evidence>
<comment type="caution">
    <text evidence="5">The sequence shown here is derived from an EMBL/GenBank/DDBJ whole genome shotgun (WGS) entry which is preliminary data.</text>
</comment>
<evidence type="ECO:0000256" key="2">
    <source>
        <dbReference type="ARBA" id="ARBA00022741"/>
    </source>
</evidence>
<proteinExistence type="inferred from homology"/>
<organism evidence="5 6">
    <name type="scientific">Candidatus Chisholmbacteria bacterium RIFCSPHIGHO2_01_FULL_48_12</name>
    <dbReference type="NCBI Taxonomy" id="1797589"/>
    <lineage>
        <taxon>Bacteria</taxon>
        <taxon>Candidatus Chisholmiibacteriota</taxon>
    </lineage>
</organism>
<dbReference type="PANTHER" id="PTHR10344">
    <property type="entry name" value="THYMIDYLATE KINASE"/>
    <property type="match status" value="1"/>
</dbReference>
<dbReference type="EMBL" id="MHCH01000041">
    <property type="protein sequence ID" value="OGY16659.1"/>
    <property type="molecule type" value="Genomic_DNA"/>
</dbReference>
<dbReference type="PANTHER" id="PTHR10344:SF4">
    <property type="entry name" value="UMP-CMP KINASE 2, MITOCHONDRIAL"/>
    <property type="match status" value="1"/>
</dbReference>
<dbReference type="Pfam" id="PF02223">
    <property type="entry name" value="Thymidylate_kin"/>
    <property type="match status" value="1"/>
</dbReference>
<evidence type="ECO:0000313" key="5">
    <source>
        <dbReference type="EMBL" id="OGY16659.1"/>
    </source>
</evidence>
<dbReference type="GO" id="GO:0006233">
    <property type="term" value="P:dTDP biosynthetic process"/>
    <property type="evidence" value="ECO:0007669"/>
    <property type="project" value="TreeGrafter"/>
</dbReference>
<dbReference type="GO" id="GO:0006227">
    <property type="term" value="P:dUDP biosynthetic process"/>
    <property type="evidence" value="ECO:0007669"/>
    <property type="project" value="TreeGrafter"/>
</dbReference>
<dbReference type="GO" id="GO:0005524">
    <property type="term" value="F:ATP binding"/>
    <property type="evidence" value="ECO:0007669"/>
    <property type="project" value="UniProtKB-KW"/>
</dbReference>
<feature type="domain" description="Thymidylate kinase-like" evidence="4">
    <location>
        <begin position="9"/>
        <end position="187"/>
    </location>
</feature>
<sequence length="221" mass="26002">MRKGKLVVIEGIDGSGKKTQWRWLVKKFGTVGVDFPRYSQSGPGRLLKDLLAGKHGDWQQTTPYLATLPYVLDQYLWWRNIGKWQLADGKWIIANRYVTSNIHQIYKLKGKQRQEFAKWFWKLVYQELGLPRPDLVMFLDVPPEVAADLAKKRGVKGKIEDDDFVYQQRSFRGFLDMCRKDKTWVRVRCMEGNKLLTKEKISERMGKIWHEKFKSGRSGNF</sequence>
<protein>
    <recommendedName>
        <fullName evidence="4">Thymidylate kinase-like domain-containing protein</fullName>
    </recommendedName>
</protein>
<keyword evidence="2" id="KW-0547">Nucleotide-binding</keyword>
<dbReference type="Proteomes" id="UP000177324">
    <property type="component" value="Unassembled WGS sequence"/>
</dbReference>
<dbReference type="AlphaFoldDB" id="A0A1G1VMM7"/>
<keyword evidence="3" id="KW-0067">ATP-binding</keyword>
<dbReference type="CDD" id="cd01672">
    <property type="entry name" value="TMPK"/>
    <property type="match status" value="1"/>
</dbReference>
<evidence type="ECO:0000256" key="1">
    <source>
        <dbReference type="ARBA" id="ARBA00009776"/>
    </source>
</evidence>
<evidence type="ECO:0000256" key="3">
    <source>
        <dbReference type="ARBA" id="ARBA00022840"/>
    </source>
</evidence>
<name>A0A1G1VMM7_9BACT</name>
<dbReference type="Gene3D" id="3.40.50.300">
    <property type="entry name" value="P-loop containing nucleotide triphosphate hydrolases"/>
    <property type="match status" value="1"/>
</dbReference>
<dbReference type="GO" id="GO:0004798">
    <property type="term" value="F:dTMP kinase activity"/>
    <property type="evidence" value="ECO:0007669"/>
    <property type="project" value="TreeGrafter"/>
</dbReference>
<dbReference type="InterPro" id="IPR027417">
    <property type="entry name" value="P-loop_NTPase"/>
</dbReference>
<reference evidence="5 6" key="1">
    <citation type="journal article" date="2016" name="Nat. Commun.">
        <title>Thousands of microbial genomes shed light on interconnected biogeochemical processes in an aquifer system.</title>
        <authorList>
            <person name="Anantharaman K."/>
            <person name="Brown C.T."/>
            <person name="Hug L.A."/>
            <person name="Sharon I."/>
            <person name="Castelle C.J."/>
            <person name="Probst A.J."/>
            <person name="Thomas B.C."/>
            <person name="Singh A."/>
            <person name="Wilkins M.J."/>
            <person name="Karaoz U."/>
            <person name="Brodie E.L."/>
            <person name="Williams K.H."/>
            <person name="Hubbard S.S."/>
            <person name="Banfield J.F."/>
        </authorList>
    </citation>
    <scope>NUCLEOTIDE SEQUENCE [LARGE SCALE GENOMIC DNA]</scope>
</reference>
<gene>
    <name evidence="5" type="ORF">A2784_04805</name>
</gene>
<dbReference type="GO" id="GO:0006235">
    <property type="term" value="P:dTTP biosynthetic process"/>
    <property type="evidence" value="ECO:0007669"/>
    <property type="project" value="TreeGrafter"/>
</dbReference>
<evidence type="ECO:0000259" key="4">
    <source>
        <dbReference type="Pfam" id="PF02223"/>
    </source>
</evidence>